<dbReference type="eggNOG" id="KOG2504">
    <property type="taxonomic scope" value="Eukaryota"/>
</dbReference>
<feature type="transmembrane region" description="Helical" evidence="3">
    <location>
        <begin position="95"/>
        <end position="117"/>
    </location>
</feature>
<dbReference type="InterPro" id="IPR011701">
    <property type="entry name" value="MFS"/>
</dbReference>
<dbReference type="OrthoDB" id="6499973at2759"/>
<name>F0X9B5_GROCL</name>
<evidence type="ECO:0000259" key="4">
    <source>
        <dbReference type="PROSITE" id="PS50850"/>
    </source>
</evidence>
<dbReference type="GeneID" id="25977109"/>
<dbReference type="PANTHER" id="PTHR11360">
    <property type="entry name" value="MONOCARBOXYLATE TRANSPORTER"/>
    <property type="match status" value="1"/>
</dbReference>
<comment type="similarity">
    <text evidence="2">Belongs to the major facilitator superfamily. Monocarboxylate porter (TC 2.A.1.13) family.</text>
</comment>
<evidence type="ECO:0000256" key="1">
    <source>
        <dbReference type="ARBA" id="ARBA00004141"/>
    </source>
</evidence>
<protein>
    <submittedName>
        <fullName evidence="5">Major facilitator superfamily transporter</fullName>
    </submittedName>
</protein>
<dbReference type="HOGENOM" id="CLU_001265_1_2_1"/>
<feature type="transmembrane region" description="Helical" evidence="3">
    <location>
        <begin position="57"/>
        <end position="75"/>
    </location>
</feature>
<dbReference type="InParanoid" id="F0X9B5"/>
<comment type="subcellular location">
    <subcellularLocation>
        <location evidence="1">Membrane</location>
        <topology evidence="1">Multi-pass membrane protein</topology>
    </subcellularLocation>
</comment>
<dbReference type="AlphaFoldDB" id="F0X9B5"/>
<organism evidence="6">
    <name type="scientific">Grosmannia clavigera (strain kw1407 / UAMH 11150)</name>
    <name type="common">Blue stain fungus</name>
    <name type="synonym">Graphiocladiella clavigera</name>
    <dbReference type="NCBI Taxonomy" id="655863"/>
    <lineage>
        <taxon>Eukaryota</taxon>
        <taxon>Fungi</taxon>
        <taxon>Dikarya</taxon>
        <taxon>Ascomycota</taxon>
        <taxon>Pezizomycotina</taxon>
        <taxon>Sordariomycetes</taxon>
        <taxon>Sordariomycetidae</taxon>
        <taxon>Ophiostomatales</taxon>
        <taxon>Ophiostomataceae</taxon>
        <taxon>Leptographium</taxon>
    </lineage>
</organism>
<keyword evidence="3" id="KW-0472">Membrane</keyword>
<dbReference type="InterPro" id="IPR020846">
    <property type="entry name" value="MFS_dom"/>
</dbReference>
<accession>F0X9B5</accession>
<dbReference type="RefSeq" id="XP_014175365.1">
    <property type="nucleotide sequence ID" value="XM_014319890.1"/>
</dbReference>
<dbReference type="FunCoup" id="F0X9B5">
    <property type="interactions" value="123"/>
</dbReference>
<dbReference type="SUPFAM" id="SSF103473">
    <property type="entry name" value="MFS general substrate transporter"/>
    <property type="match status" value="1"/>
</dbReference>
<keyword evidence="3" id="KW-0812">Transmembrane</keyword>
<dbReference type="Proteomes" id="UP000007796">
    <property type="component" value="Unassembled WGS sequence"/>
</dbReference>
<evidence type="ECO:0000256" key="2">
    <source>
        <dbReference type="ARBA" id="ARBA00006727"/>
    </source>
</evidence>
<dbReference type="InterPro" id="IPR050327">
    <property type="entry name" value="Proton-linked_MCT"/>
</dbReference>
<feature type="transmembrane region" description="Helical" evidence="3">
    <location>
        <begin position="257"/>
        <end position="278"/>
    </location>
</feature>
<keyword evidence="6" id="KW-1185">Reference proteome</keyword>
<feature type="domain" description="Major facilitator superfamily (MFS) profile" evidence="4">
    <location>
        <begin position="256"/>
        <end position="465"/>
    </location>
</feature>
<feature type="transmembrane region" description="Helical" evidence="3">
    <location>
        <begin position="213"/>
        <end position="233"/>
    </location>
</feature>
<evidence type="ECO:0000313" key="5">
    <source>
        <dbReference type="EMBL" id="EFX05883.1"/>
    </source>
</evidence>
<feature type="transmembrane region" description="Helical" evidence="3">
    <location>
        <begin position="149"/>
        <end position="170"/>
    </location>
</feature>
<gene>
    <name evidence="5" type="ORF">CMQ_3952</name>
</gene>
<reference evidence="5 6" key="1">
    <citation type="journal article" date="2011" name="Proc. Natl. Acad. Sci. U.S.A.">
        <title>Genome and transcriptome analyses of the mountain pine beetle-fungal symbiont Grosmannia clavigera, a lodgepole pine pathogen.</title>
        <authorList>
            <person name="DiGuistini S."/>
            <person name="Wang Y."/>
            <person name="Liao N.Y."/>
            <person name="Taylor G."/>
            <person name="Tanguay P."/>
            <person name="Feau N."/>
            <person name="Henrissat B."/>
            <person name="Chan S.K."/>
            <person name="Hesse-Orce U."/>
            <person name="Alamouti S.M."/>
            <person name="Tsui C.K.M."/>
            <person name="Docking R.T."/>
            <person name="Levasseur A."/>
            <person name="Haridas S."/>
            <person name="Robertson G."/>
            <person name="Birol I."/>
            <person name="Holt R.A."/>
            <person name="Marra M.A."/>
            <person name="Hamelin R.C."/>
            <person name="Hirst M."/>
            <person name="Jones S.J.M."/>
            <person name="Bohlmann J."/>
            <person name="Breuil C."/>
        </authorList>
    </citation>
    <scope>NUCLEOTIDE SEQUENCE [LARGE SCALE GENOMIC DNA]</scope>
    <source>
        <strain evidence="6">kw1407 / UAMH 11150</strain>
    </source>
</reference>
<dbReference type="EMBL" id="GL629735">
    <property type="protein sequence ID" value="EFX05883.1"/>
    <property type="molecule type" value="Genomic_DNA"/>
</dbReference>
<feature type="transmembrane region" description="Helical" evidence="3">
    <location>
        <begin position="344"/>
        <end position="365"/>
    </location>
</feature>
<sequence>MSIAFNVEQAIVACTPSRVKTAGDEKQVLHSRLSADHEPASTDDASDAPAEEFQEGGYGWVVVLAVFLLNAHTWGMNSSYAVFLAYYLRTDAIGGASAIAFAFIGAFLVSPFANICIRRRGTRTALLTGVFFETVAFVGASFTKQMWQLLLAQGVAFGLGMGFIFVASVGVVPQWFVRRRSFANSLATAGSGFGGLTYSLATNAMIRHMGLAWAFRTIAIVSCVVNLASTMMVRDRNRSVGAVHAAFDRTLFRRPEYYLLMSWGFFSLLSYTIIVFSLPDYAETVGGTASQGSLVGALFNLSQGIGRPLIGLASDRVGRINVAGLGTLVAGLAALFVWNFAGRYYGGLVVYSLLGGFAGILWATVAPVTAEVVGIALLPSALSVFWVVLAFPATFAEVIGLSLRTAGVGAYLHVQLFTGLCYIAAFLSMWLLRAWKLHQMDDSRQTTPFVSFLLKGKWAFVVERV</sequence>
<dbReference type="InterPro" id="IPR036259">
    <property type="entry name" value="MFS_trans_sf"/>
</dbReference>
<dbReference type="PANTHER" id="PTHR11360:SF315">
    <property type="entry name" value="TRANSPORTER MCH2-RELATED"/>
    <property type="match status" value="1"/>
</dbReference>
<feature type="transmembrane region" description="Helical" evidence="3">
    <location>
        <begin position="411"/>
        <end position="432"/>
    </location>
</feature>
<feature type="transmembrane region" description="Helical" evidence="3">
    <location>
        <begin position="182"/>
        <end position="201"/>
    </location>
</feature>
<proteinExistence type="inferred from homology"/>
<feature type="transmembrane region" description="Helical" evidence="3">
    <location>
        <begin position="124"/>
        <end position="143"/>
    </location>
</feature>
<dbReference type="Pfam" id="PF07690">
    <property type="entry name" value="MFS_1"/>
    <property type="match status" value="2"/>
</dbReference>
<dbReference type="GO" id="GO:0016020">
    <property type="term" value="C:membrane"/>
    <property type="evidence" value="ECO:0007669"/>
    <property type="project" value="UniProtKB-SubCell"/>
</dbReference>
<keyword evidence="3" id="KW-1133">Transmembrane helix</keyword>
<feature type="transmembrane region" description="Helical" evidence="3">
    <location>
        <begin position="322"/>
        <end position="338"/>
    </location>
</feature>
<dbReference type="PROSITE" id="PS50850">
    <property type="entry name" value="MFS"/>
    <property type="match status" value="1"/>
</dbReference>
<dbReference type="GO" id="GO:0022857">
    <property type="term" value="F:transmembrane transporter activity"/>
    <property type="evidence" value="ECO:0007669"/>
    <property type="project" value="InterPro"/>
</dbReference>
<evidence type="ECO:0000313" key="6">
    <source>
        <dbReference type="Proteomes" id="UP000007796"/>
    </source>
</evidence>
<dbReference type="Gene3D" id="1.20.1250.20">
    <property type="entry name" value="MFS general substrate transporter like domains"/>
    <property type="match status" value="2"/>
</dbReference>
<evidence type="ECO:0000256" key="3">
    <source>
        <dbReference type="SAM" id="Phobius"/>
    </source>
</evidence>